<dbReference type="SUPFAM" id="SSF46689">
    <property type="entry name" value="Homeodomain-like"/>
    <property type="match status" value="1"/>
</dbReference>
<proteinExistence type="predicted"/>
<dbReference type="PROSITE" id="PS01124">
    <property type="entry name" value="HTH_ARAC_FAMILY_2"/>
    <property type="match status" value="1"/>
</dbReference>
<keyword evidence="6" id="KW-1185">Reference proteome</keyword>
<accession>A0A1I0SLH6</accession>
<evidence type="ECO:0000259" key="4">
    <source>
        <dbReference type="PROSITE" id="PS01124"/>
    </source>
</evidence>
<sequence>MQSNRGKIPVNPMEDTSSQGIAMDRNDFKKIDFITTAEKETAIRAHRDEGYTFHILEKGQVTIEIDFKTYKVMAPAIVFLHPDQVHCMHDIDDISVSSMSIQSECLNRTYLNLLQDLTPTAPLPLTIETFEIISEHFSLSLKLYRNKQNRLYHLLVKDSCNALTALLINAFLSHKKAEDSYSRFDSVAMSFRKLLEEKYVVLKRPSEYAALMHISVPYLNECIKKATGLSVSRLIQDRVILEAKRLLSHTDKSVKEIAFHLGYADYPYFSRLFSKATGYTVMGFRNKNID</sequence>
<dbReference type="Pfam" id="PF12833">
    <property type="entry name" value="HTH_18"/>
    <property type="match status" value="1"/>
</dbReference>
<keyword evidence="2 5" id="KW-0238">DNA-binding</keyword>
<reference evidence="6" key="1">
    <citation type="submission" date="2016-10" db="EMBL/GenBank/DDBJ databases">
        <authorList>
            <person name="Varghese N."/>
            <person name="Submissions S."/>
        </authorList>
    </citation>
    <scope>NUCLEOTIDE SEQUENCE [LARGE SCALE GENOMIC DNA]</scope>
    <source>
        <strain evidence="6">DSM 18130</strain>
    </source>
</reference>
<evidence type="ECO:0000313" key="6">
    <source>
        <dbReference type="Proteomes" id="UP000198836"/>
    </source>
</evidence>
<gene>
    <name evidence="5" type="ORF">SAMN04488511_10247</name>
</gene>
<dbReference type="InterPro" id="IPR018060">
    <property type="entry name" value="HTH_AraC"/>
</dbReference>
<dbReference type="PANTHER" id="PTHR43280">
    <property type="entry name" value="ARAC-FAMILY TRANSCRIPTIONAL REGULATOR"/>
    <property type="match status" value="1"/>
</dbReference>
<dbReference type="GO" id="GO:0003700">
    <property type="term" value="F:DNA-binding transcription factor activity"/>
    <property type="evidence" value="ECO:0007669"/>
    <property type="project" value="InterPro"/>
</dbReference>
<feature type="domain" description="HTH araC/xylS-type" evidence="4">
    <location>
        <begin position="185"/>
        <end position="287"/>
    </location>
</feature>
<dbReference type="Proteomes" id="UP000198836">
    <property type="component" value="Unassembled WGS sequence"/>
</dbReference>
<name>A0A1I0SLH6_9SPHI</name>
<evidence type="ECO:0000256" key="1">
    <source>
        <dbReference type="ARBA" id="ARBA00023015"/>
    </source>
</evidence>
<dbReference type="GO" id="GO:0043565">
    <property type="term" value="F:sequence-specific DNA binding"/>
    <property type="evidence" value="ECO:0007669"/>
    <property type="project" value="InterPro"/>
</dbReference>
<dbReference type="STRING" id="332999.SAMN04488511_10247"/>
<dbReference type="Gene3D" id="1.10.10.60">
    <property type="entry name" value="Homeodomain-like"/>
    <property type="match status" value="1"/>
</dbReference>
<evidence type="ECO:0000256" key="3">
    <source>
        <dbReference type="ARBA" id="ARBA00023163"/>
    </source>
</evidence>
<dbReference type="InterPro" id="IPR003313">
    <property type="entry name" value="AraC-bd"/>
</dbReference>
<evidence type="ECO:0000256" key="2">
    <source>
        <dbReference type="ARBA" id="ARBA00023125"/>
    </source>
</evidence>
<dbReference type="PANTHER" id="PTHR43280:SF2">
    <property type="entry name" value="HTH-TYPE TRANSCRIPTIONAL REGULATOR EXSA"/>
    <property type="match status" value="1"/>
</dbReference>
<dbReference type="Pfam" id="PF02311">
    <property type="entry name" value="AraC_binding"/>
    <property type="match status" value="1"/>
</dbReference>
<keyword evidence="3" id="KW-0804">Transcription</keyword>
<dbReference type="SMART" id="SM00342">
    <property type="entry name" value="HTH_ARAC"/>
    <property type="match status" value="1"/>
</dbReference>
<protein>
    <submittedName>
        <fullName evidence="5">AraC-type DNA-binding protein</fullName>
    </submittedName>
</protein>
<dbReference type="InterPro" id="IPR009057">
    <property type="entry name" value="Homeodomain-like_sf"/>
</dbReference>
<dbReference type="SUPFAM" id="SSF51215">
    <property type="entry name" value="Regulatory protein AraC"/>
    <property type="match status" value="1"/>
</dbReference>
<dbReference type="RefSeq" id="WP_244278713.1">
    <property type="nucleotide sequence ID" value="NZ_FOJM01000002.1"/>
</dbReference>
<keyword evidence="1" id="KW-0805">Transcription regulation</keyword>
<dbReference type="InterPro" id="IPR037923">
    <property type="entry name" value="HTH-like"/>
</dbReference>
<dbReference type="AlphaFoldDB" id="A0A1I0SLH6"/>
<dbReference type="EMBL" id="FOJM01000002">
    <property type="protein sequence ID" value="SFA40348.1"/>
    <property type="molecule type" value="Genomic_DNA"/>
</dbReference>
<organism evidence="5 6">
    <name type="scientific">Pedobacter suwonensis</name>
    <dbReference type="NCBI Taxonomy" id="332999"/>
    <lineage>
        <taxon>Bacteria</taxon>
        <taxon>Pseudomonadati</taxon>
        <taxon>Bacteroidota</taxon>
        <taxon>Sphingobacteriia</taxon>
        <taxon>Sphingobacteriales</taxon>
        <taxon>Sphingobacteriaceae</taxon>
        <taxon>Pedobacter</taxon>
    </lineage>
</organism>
<evidence type="ECO:0000313" key="5">
    <source>
        <dbReference type="EMBL" id="SFA40348.1"/>
    </source>
</evidence>